<evidence type="ECO:0000313" key="15">
    <source>
        <dbReference type="Ensembl" id="ENSCAFP00030012776.1"/>
    </source>
</evidence>
<evidence type="ECO:0000256" key="5">
    <source>
        <dbReference type="ARBA" id="ARBA00022692"/>
    </source>
</evidence>
<keyword evidence="3" id="KW-0106">Calcium</keyword>
<name>A0A8C0MX21_CANLF</name>
<feature type="transmembrane region" description="Helical" evidence="13">
    <location>
        <begin position="72"/>
        <end position="97"/>
    </location>
</feature>
<keyword evidence="2" id="KW-0813">Transport</keyword>
<dbReference type="InterPro" id="IPR005461">
    <property type="entry name" value="TRPC5_channel"/>
</dbReference>
<evidence type="ECO:0000256" key="10">
    <source>
        <dbReference type="ARBA" id="ARBA00023136"/>
    </source>
</evidence>
<evidence type="ECO:0000256" key="7">
    <source>
        <dbReference type="ARBA" id="ARBA00022989"/>
    </source>
</evidence>
<keyword evidence="4" id="KW-0107">Calcium channel</keyword>
<dbReference type="GO" id="GO:0005262">
    <property type="term" value="F:calcium channel activity"/>
    <property type="evidence" value="ECO:0007669"/>
    <property type="project" value="UniProtKB-KW"/>
</dbReference>
<evidence type="ECO:0000256" key="8">
    <source>
        <dbReference type="ARBA" id="ARBA00023043"/>
    </source>
</evidence>
<dbReference type="PRINTS" id="PR01646">
    <property type="entry name" value="TRPCHANNEL5"/>
</dbReference>
<dbReference type="FunFam" id="1.10.287.70:FF:000266">
    <property type="entry name" value="Transient receptor potential cation channel subfamily c member 1"/>
    <property type="match status" value="1"/>
</dbReference>
<evidence type="ECO:0000256" key="9">
    <source>
        <dbReference type="ARBA" id="ARBA00023065"/>
    </source>
</evidence>
<dbReference type="AlphaFoldDB" id="A0A8C0MX21"/>
<keyword evidence="3" id="KW-0109">Calcium transport</keyword>
<proteinExistence type="predicted"/>
<evidence type="ECO:0000256" key="2">
    <source>
        <dbReference type="ARBA" id="ARBA00022448"/>
    </source>
</evidence>
<keyword evidence="8" id="KW-0040">ANK repeat</keyword>
<organism evidence="15 16">
    <name type="scientific">Canis lupus familiaris</name>
    <name type="common">Dog</name>
    <name type="synonym">Canis familiaris</name>
    <dbReference type="NCBI Taxonomy" id="9615"/>
    <lineage>
        <taxon>Eukaryota</taxon>
        <taxon>Metazoa</taxon>
        <taxon>Chordata</taxon>
        <taxon>Craniata</taxon>
        <taxon>Vertebrata</taxon>
        <taxon>Euteleostomi</taxon>
        <taxon>Mammalia</taxon>
        <taxon>Eutheria</taxon>
        <taxon>Laurasiatheria</taxon>
        <taxon>Carnivora</taxon>
        <taxon>Caniformia</taxon>
        <taxon>Canidae</taxon>
        <taxon>Canis</taxon>
    </lineage>
</organism>
<comment type="subcellular location">
    <subcellularLocation>
        <location evidence="1">Membrane</location>
        <topology evidence="1">Multi-pass membrane protein</topology>
    </subcellularLocation>
</comment>
<sequence>MPTVPLILCTYFFQYNGSRPREEWEMWHPTLIAEALFAISNILSSLRLISLFTANSHLGPLQISLGRMLLDILKFLFIYCLVLLAFANGLNQLYFYYETRAIDEPNNCKGIRCEKQNNAFSTLFETLQSLFWSVFGLLNLYVTNVKARHEFTEFVGATMFGTYNVISLVVLLNMLIAMMNNSYQLIADHADIEWKFARTKLWMSYFDEGGTLPPPFNIIPSPKSFLYLGNWFNNTFCPKRDPDGRRRRHNLRSFTERHADSLIQNQHYQELKQDISSFRYEVLDLLGNRKHSRRSFSTSSTELSQRDDTNDGSGGARAKSKSVSFNLGCKKKACHGPPLIRTVPRASGTQGKSKSESSSKRSFVGPSLKKLGLLFSKFNGHMSEPSSEPMYTISDGIAQQHYMWQDIRYSQMEKGKAGACSQSEMNLSEVELGEARGAAPSSECPLACSSSLHCASSICSSNSKLLDSSEDVFETWGEACDLLMHKWGDGQEEQVTTRL</sequence>
<evidence type="ECO:0000256" key="1">
    <source>
        <dbReference type="ARBA" id="ARBA00004141"/>
    </source>
</evidence>
<evidence type="ECO:0000313" key="16">
    <source>
        <dbReference type="Proteomes" id="UP000694429"/>
    </source>
</evidence>
<evidence type="ECO:0000256" key="6">
    <source>
        <dbReference type="ARBA" id="ARBA00022737"/>
    </source>
</evidence>
<keyword evidence="6" id="KW-0677">Repeat</keyword>
<evidence type="ECO:0000256" key="3">
    <source>
        <dbReference type="ARBA" id="ARBA00022568"/>
    </source>
</evidence>
<dbReference type="PANTHER" id="PTHR10117:SF76">
    <property type="entry name" value="SHORT TRANSIENT RECEPTOR POTENTIAL CHANNEL 5"/>
    <property type="match status" value="1"/>
</dbReference>
<dbReference type="GO" id="GO:0016020">
    <property type="term" value="C:membrane"/>
    <property type="evidence" value="ECO:0007669"/>
    <property type="project" value="UniProtKB-SubCell"/>
</dbReference>
<reference evidence="15" key="1">
    <citation type="submission" date="2025-08" db="UniProtKB">
        <authorList>
            <consortium name="Ensembl"/>
        </authorList>
    </citation>
    <scope>IDENTIFICATION</scope>
</reference>
<evidence type="ECO:0000259" key="14">
    <source>
        <dbReference type="Pfam" id="PF00520"/>
    </source>
</evidence>
<keyword evidence="7 13" id="KW-1133">Transmembrane helix</keyword>
<dbReference type="InterPro" id="IPR002153">
    <property type="entry name" value="TRPC_channel"/>
</dbReference>
<dbReference type="PANTHER" id="PTHR10117">
    <property type="entry name" value="TRANSIENT RECEPTOR POTENTIAL CHANNEL"/>
    <property type="match status" value="1"/>
</dbReference>
<keyword evidence="10 13" id="KW-0472">Membrane</keyword>
<dbReference type="PRINTS" id="PR01097">
    <property type="entry name" value="TRNSRECEPTRP"/>
</dbReference>
<evidence type="ECO:0000256" key="12">
    <source>
        <dbReference type="SAM" id="MobiDB-lite"/>
    </source>
</evidence>
<protein>
    <recommendedName>
        <fullName evidence="14">Ion transport domain-containing protein</fullName>
    </recommendedName>
</protein>
<evidence type="ECO:0000256" key="4">
    <source>
        <dbReference type="ARBA" id="ARBA00022673"/>
    </source>
</evidence>
<accession>A0A8C0MX21</accession>
<feature type="transmembrane region" description="Helical" evidence="13">
    <location>
        <begin position="118"/>
        <end position="142"/>
    </location>
</feature>
<feature type="domain" description="Ion transport" evidence="14">
    <location>
        <begin position="35"/>
        <end position="190"/>
    </location>
</feature>
<evidence type="ECO:0000256" key="11">
    <source>
        <dbReference type="ARBA" id="ARBA00023303"/>
    </source>
</evidence>
<keyword evidence="9" id="KW-0406">Ion transport</keyword>
<dbReference type="InterPro" id="IPR005821">
    <property type="entry name" value="Ion_trans_dom"/>
</dbReference>
<evidence type="ECO:0000256" key="13">
    <source>
        <dbReference type="SAM" id="Phobius"/>
    </source>
</evidence>
<dbReference type="Pfam" id="PF00520">
    <property type="entry name" value="Ion_trans"/>
    <property type="match status" value="1"/>
</dbReference>
<keyword evidence="5 13" id="KW-0812">Transmembrane</keyword>
<keyword evidence="11" id="KW-0407">Ion channel</keyword>
<feature type="transmembrane region" description="Helical" evidence="13">
    <location>
        <begin position="154"/>
        <end position="176"/>
    </location>
</feature>
<dbReference type="Proteomes" id="UP000694429">
    <property type="component" value="Unassembled WGS sequence"/>
</dbReference>
<dbReference type="Ensembl" id="ENSCAFT00030014648.1">
    <property type="protein sequence ID" value="ENSCAFP00030012776.1"/>
    <property type="gene ID" value="ENSCAFG00030007974.1"/>
</dbReference>
<feature type="region of interest" description="Disordered" evidence="12">
    <location>
        <begin position="294"/>
        <end position="320"/>
    </location>
</feature>
<feature type="region of interest" description="Disordered" evidence="12">
    <location>
        <begin position="338"/>
        <end position="363"/>
    </location>
</feature>